<proteinExistence type="predicted"/>
<feature type="compositionally biased region" description="Low complexity" evidence="1">
    <location>
        <begin position="1"/>
        <end position="18"/>
    </location>
</feature>
<dbReference type="HOGENOM" id="CLU_091705_5_1_3"/>
<dbReference type="Proteomes" id="UP000010471">
    <property type="component" value="Chromosome"/>
</dbReference>
<organism evidence="2 3">
    <name type="scientific">Allocoleopsis franciscana PCC 7113</name>
    <dbReference type="NCBI Taxonomy" id="1173027"/>
    <lineage>
        <taxon>Bacteria</taxon>
        <taxon>Bacillati</taxon>
        <taxon>Cyanobacteriota</taxon>
        <taxon>Cyanophyceae</taxon>
        <taxon>Coleofasciculales</taxon>
        <taxon>Coleofasciculaceae</taxon>
        <taxon>Allocoleopsis</taxon>
        <taxon>Allocoleopsis franciscana</taxon>
    </lineage>
</organism>
<dbReference type="eggNOG" id="COG4969">
    <property type="taxonomic scope" value="Bacteria"/>
</dbReference>
<dbReference type="KEGG" id="mic:Mic7113_3933"/>
<keyword evidence="3" id="KW-1185">Reference proteome</keyword>
<protein>
    <recommendedName>
        <fullName evidence="4">General secretion pathway protein H</fullName>
    </recommendedName>
</protein>
<dbReference type="EMBL" id="CP003630">
    <property type="protein sequence ID" value="AFZ19641.1"/>
    <property type="molecule type" value="Genomic_DNA"/>
</dbReference>
<dbReference type="Pfam" id="PF16734">
    <property type="entry name" value="Pilin_GH"/>
    <property type="match status" value="1"/>
</dbReference>
<gene>
    <name evidence="2" type="ORF">Mic7113_3933</name>
</gene>
<feature type="region of interest" description="Disordered" evidence="1">
    <location>
        <begin position="1"/>
        <end position="20"/>
    </location>
</feature>
<accession>K9WIL9</accession>
<dbReference type="RefSeq" id="WP_015183780.1">
    <property type="nucleotide sequence ID" value="NC_019738.1"/>
</dbReference>
<dbReference type="STRING" id="1173027.Mic7113_3933"/>
<dbReference type="OrthoDB" id="467711at2"/>
<evidence type="ECO:0000256" key="1">
    <source>
        <dbReference type="SAM" id="MobiDB-lite"/>
    </source>
</evidence>
<evidence type="ECO:0000313" key="3">
    <source>
        <dbReference type="Proteomes" id="UP000010471"/>
    </source>
</evidence>
<name>K9WIL9_9CYAN</name>
<sequence>MPLKNLANSSPNSSLNHPTDTCLTNLTLDFPRTPVDSRHRLPNQGKEVPLMPKLVTDTPQNKRRSLAKVGGFSILLLLGMGTVLNFPNIVSGGSNAAQARQTEARNNLSAINRSQQSYYSEFKTFTNSLTDLGVGFKSHSANYDYSIRTTKMAAFHYAIARQGESEPPLKSYVGAVFWVSSTNFNPKAEKDQLLTVAITCETLHPDNTKPNAPTLVKGIPTCSSGTQNLRFLK</sequence>
<evidence type="ECO:0008006" key="4">
    <source>
        <dbReference type="Google" id="ProtNLM"/>
    </source>
</evidence>
<dbReference type="AlphaFoldDB" id="K9WIL9"/>
<dbReference type="InterPro" id="IPR031975">
    <property type="entry name" value="Pilin_GH"/>
</dbReference>
<reference evidence="2 3" key="1">
    <citation type="submission" date="2012-06" db="EMBL/GenBank/DDBJ databases">
        <title>Finished chromosome of genome of Microcoleus sp. PCC 7113.</title>
        <authorList>
            <consortium name="US DOE Joint Genome Institute"/>
            <person name="Gugger M."/>
            <person name="Coursin T."/>
            <person name="Rippka R."/>
            <person name="Tandeau De Marsac N."/>
            <person name="Huntemann M."/>
            <person name="Wei C.-L."/>
            <person name="Han J."/>
            <person name="Detter J.C."/>
            <person name="Han C."/>
            <person name="Tapia R."/>
            <person name="Chen A."/>
            <person name="Kyrpides N."/>
            <person name="Mavromatis K."/>
            <person name="Markowitz V."/>
            <person name="Szeto E."/>
            <person name="Ivanova N."/>
            <person name="Pagani I."/>
            <person name="Pati A."/>
            <person name="Goodwin L."/>
            <person name="Nordberg H.P."/>
            <person name="Cantor M.N."/>
            <person name="Hua S.X."/>
            <person name="Woyke T."/>
            <person name="Kerfeld C.A."/>
        </authorList>
    </citation>
    <scope>NUCLEOTIDE SEQUENCE [LARGE SCALE GENOMIC DNA]</scope>
    <source>
        <strain evidence="2 3">PCC 7113</strain>
    </source>
</reference>
<evidence type="ECO:0000313" key="2">
    <source>
        <dbReference type="EMBL" id="AFZ19641.1"/>
    </source>
</evidence>